<dbReference type="InterPro" id="IPR028124">
    <property type="entry name" value="SMAP_dom"/>
</dbReference>
<protein>
    <recommendedName>
        <fullName evidence="2">Small acidic protein-like domain-containing protein</fullName>
    </recommendedName>
</protein>
<dbReference type="Pfam" id="PF15477">
    <property type="entry name" value="SMAP"/>
    <property type="match status" value="1"/>
</dbReference>
<proteinExistence type="predicted"/>
<name>A0A085NNR1_9BILA</name>
<feature type="compositionally biased region" description="Polar residues" evidence="1">
    <location>
        <begin position="102"/>
        <end position="114"/>
    </location>
</feature>
<feature type="compositionally biased region" description="Basic residues" evidence="1">
    <location>
        <begin position="141"/>
        <end position="172"/>
    </location>
</feature>
<reference evidence="3" key="1">
    <citation type="journal article" date="2014" name="Nat. Genet.">
        <title>Genome and transcriptome of the porcine whipworm Trichuris suis.</title>
        <authorList>
            <person name="Jex A.R."/>
            <person name="Nejsum P."/>
            <person name="Schwarz E.M."/>
            <person name="Hu L."/>
            <person name="Young N.D."/>
            <person name="Hall R.S."/>
            <person name="Korhonen P.K."/>
            <person name="Liao S."/>
            <person name="Thamsborg S."/>
            <person name="Xia J."/>
            <person name="Xu P."/>
            <person name="Wang S."/>
            <person name="Scheerlinck J.P."/>
            <person name="Hofmann A."/>
            <person name="Sternberg P.W."/>
            <person name="Wang J."/>
            <person name="Gasser R.B."/>
        </authorList>
    </citation>
    <scope>NUCLEOTIDE SEQUENCE [LARGE SCALE GENOMIC DNA]</scope>
    <source>
        <strain evidence="3">DCEP-RM93F</strain>
    </source>
</reference>
<sequence length="316" mass="35831">MLTILDFGLTLRIKIFRELNFCSACFSIFCLCEKYPFPIIHRLASIMESIGEYTLTSDEEKEVANQPELPKDQMTTEENHSEPKAADGTDSLGASEVPPAEGQSTTLESSACTTSEEKPVSADNDEGQRKCHSERRSSVSSRRHHHHHHRHHRSKNRSPSHGKSRSSRRRSRSSSSSTVIMATGTIRVQDRSRSRRSFRERVDGHRPERGTVNADDLMQQVQERKRLWQSNKADKKISSQWQQLISSCDSRQTANKFRKLMGIKGDAVADDDPNCAQKQECDRSSRVMENLDRQYAEARILTHTCRGMGLGYGSGH</sequence>
<feature type="domain" description="Small acidic protein-like" evidence="2">
    <location>
        <begin position="249"/>
        <end position="311"/>
    </location>
</feature>
<dbReference type="AlphaFoldDB" id="A0A085NNR1"/>
<accession>A0A085NNR1</accession>
<evidence type="ECO:0000259" key="2">
    <source>
        <dbReference type="Pfam" id="PF15477"/>
    </source>
</evidence>
<feature type="region of interest" description="Disordered" evidence="1">
    <location>
        <begin position="57"/>
        <end position="210"/>
    </location>
</feature>
<evidence type="ECO:0000313" key="3">
    <source>
        <dbReference type="EMBL" id="KFD71107.1"/>
    </source>
</evidence>
<dbReference type="EMBL" id="KL367484">
    <property type="protein sequence ID" value="KFD71107.1"/>
    <property type="molecule type" value="Genomic_DNA"/>
</dbReference>
<dbReference type="PANTHER" id="PTHR22426:SF2">
    <property type="entry name" value="ARGININE_SERINE-RICH COILED-COIL PROTEIN 2"/>
    <property type="match status" value="1"/>
</dbReference>
<evidence type="ECO:0000256" key="1">
    <source>
        <dbReference type="SAM" id="MobiDB-lite"/>
    </source>
</evidence>
<organism evidence="3">
    <name type="scientific">Trichuris suis</name>
    <name type="common">pig whipworm</name>
    <dbReference type="NCBI Taxonomy" id="68888"/>
    <lineage>
        <taxon>Eukaryota</taxon>
        <taxon>Metazoa</taxon>
        <taxon>Ecdysozoa</taxon>
        <taxon>Nematoda</taxon>
        <taxon>Enoplea</taxon>
        <taxon>Dorylaimia</taxon>
        <taxon>Trichinellida</taxon>
        <taxon>Trichuridae</taxon>
        <taxon>Trichuris</taxon>
    </lineage>
</organism>
<dbReference type="PANTHER" id="PTHR22426">
    <property type="entry name" value="ARGININE_SERINE-RICH COILED-COIL PROTEIN 2"/>
    <property type="match status" value="1"/>
</dbReference>
<feature type="compositionally biased region" description="Basic and acidic residues" evidence="1">
    <location>
        <begin position="188"/>
        <end position="209"/>
    </location>
</feature>
<feature type="compositionally biased region" description="Basic and acidic residues" evidence="1">
    <location>
        <begin position="115"/>
        <end position="137"/>
    </location>
</feature>
<gene>
    <name evidence="3" type="ORF">M514_02686</name>
</gene>
<feature type="compositionally biased region" description="Basic and acidic residues" evidence="1">
    <location>
        <begin position="77"/>
        <end position="87"/>
    </location>
</feature>
<dbReference type="Proteomes" id="UP000030758">
    <property type="component" value="Unassembled WGS sequence"/>
</dbReference>